<keyword evidence="3" id="KW-1133">Transmembrane helix</keyword>
<evidence type="ECO:0000313" key="6">
    <source>
        <dbReference type="Proteomes" id="UP000008141"/>
    </source>
</evidence>
<feature type="region of interest" description="Disordered" evidence="2">
    <location>
        <begin position="169"/>
        <end position="192"/>
    </location>
</feature>
<dbReference type="OrthoDB" id="65823at2759"/>
<sequence length="192" mass="21477">MPAGCPLSPASDRYRHQEAAKETLAQGRWRCILCGKRFTAERHIDLHLANRHAHLEEQQQLQEDCLELAARCFPPHGGDGSAQRLHALLAGRLCKAHTCDTRRKRSRTLAVAQAHRRWRGRWSFTLAAGLVVLATFWLLLWLVCTDNGATSPTYRRAAAVRRRLEAAAASGGQQLPHSRSLIHRARGKTSVP</sequence>
<dbReference type="PANTHER" id="PTHR21385">
    <property type="entry name" value="ZINC FINGER PROTEIN-RELATED"/>
    <property type="match status" value="1"/>
</dbReference>
<feature type="transmembrane region" description="Helical" evidence="3">
    <location>
        <begin position="122"/>
        <end position="143"/>
    </location>
</feature>
<dbReference type="PROSITE" id="PS00028">
    <property type="entry name" value="ZINC_FINGER_C2H2_1"/>
    <property type="match status" value="1"/>
</dbReference>
<accession>E1Z668</accession>
<protein>
    <recommendedName>
        <fullName evidence="4">C2H2-type domain-containing protein</fullName>
    </recommendedName>
</protein>
<gene>
    <name evidence="5" type="ORF">CHLNCDRAFT_140777</name>
</gene>
<dbReference type="Proteomes" id="UP000008141">
    <property type="component" value="Unassembled WGS sequence"/>
</dbReference>
<dbReference type="EMBL" id="GL433837">
    <property type="protein sequence ID" value="EFN58596.1"/>
    <property type="molecule type" value="Genomic_DNA"/>
</dbReference>
<evidence type="ECO:0000256" key="1">
    <source>
        <dbReference type="PROSITE-ProRule" id="PRU00042"/>
    </source>
</evidence>
<dbReference type="InterPro" id="IPR013087">
    <property type="entry name" value="Znf_C2H2_type"/>
</dbReference>
<keyword evidence="3" id="KW-0472">Membrane</keyword>
<feature type="domain" description="C2H2-type" evidence="4">
    <location>
        <begin position="29"/>
        <end position="59"/>
    </location>
</feature>
<keyword evidence="6" id="KW-1185">Reference proteome</keyword>
<dbReference type="RefSeq" id="XP_005850698.1">
    <property type="nucleotide sequence ID" value="XM_005850636.1"/>
</dbReference>
<dbReference type="PROSITE" id="PS50157">
    <property type="entry name" value="ZINC_FINGER_C2H2_2"/>
    <property type="match status" value="1"/>
</dbReference>
<name>E1Z668_CHLVA</name>
<evidence type="ECO:0000259" key="4">
    <source>
        <dbReference type="PROSITE" id="PS50157"/>
    </source>
</evidence>
<keyword evidence="1" id="KW-0863">Zinc-finger</keyword>
<dbReference type="KEGG" id="cvr:CHLNCDRAFT_140777"/>
<dbReference type="GO" id="GO:0008270">
    <property type="term" value="F:zinc ion binding"/>
    <property type="evidence" value="ECO:0007669"/>
    <property type="project" value="UniProtKB-KW"/>
</dbReference>
<evidence type="ECO:0000313" key="5">
    <source>
        <dbReference type="EMBL" id="EFN58596.1"/>
    </source>
</evidence>
<reference evidence="5 6" key="1">
    <citation type="journal article" date="2010" name="Plant Cell">
        <title>The Chlorella variabilis NC64A genome reveals adaptation to photosymbiosis, coevolution with viruses, and cryptic sex.</title>
        <authorList>
            <person name="Blanc G."/>
            <person name="Duncan G."/>
            <person name="Agarkova I."/>
            <person name="Borodovsky M."/>
            <person name="Gurnon J."/>
            <person name="Kuo A."/>
            <person name="Lindquist E."/>
            <person name="Lucas S."/>
            <person name="Pangilinan J."/>
            <person name="Polle J."/>
            <person name="Salamov A."/>
            <person name="Terry A."/>
            <person name="Yamada T."/>
            <person name="Dunigan D.D."/>
            <person name="Grigoriev I.V."/>
            <person name="Claverie J.M."/>
            <person name="Van Etten J.L."/>
        </authorList>
    </citation>
    <scope>NUCLEOTIDE SEQUENCE [LARGE SCALE GENOMIC DNA]</scope>
    <source>
        <strain evidence="5 6">NC64A</strain>
    </source>
</reference>
<dbReference type="PANTHER" id="PTHR21385:SF0">
    <property type="entry name" value="RE51073P"/>
    <property type="match status" value="1"/>
</dbReference>
<organism evidence="6">
    <name type="scientific">Chlorella variabilis</name>
    <name type="common">Green alga</name>
    <dbReference type="NCBI Taxonomy" id="554065"/>
    <lineage>
        <taxon>Eukaryota</taxon>
        <taxon>Viridiplantae</taxon>
        <taxon>Chlorophyta</taxon>
        <taxon>core chlorophytes</taxon>
        <taxon>Trebouxiophyceae</taxon>
        <taxon>Chlorellales</taxon>
        <taxon>Chlorellaceae</taxon>
        <taxon>Chlorella clade</taxon>
        <taxon>Chlorella</taxon>
    </lineage>
</organism>
<dbReference type="InParanoid" id="E1Z668"/>
<evidence type="ECO:0000256" key="3">
    <source>
        <dbReference type="SAM" id="Phobius"/>
    </source>
</evidence>
<feature type="compositionally biased region" description="Basic residues" evidence="2">
    <location>
        <begin position="180"/>
        <end position="192"/>
    </location>
</feature>
<keyword evidence="1" id="KW-0862">Zinc</keyword>
<dbReference type="AlphaFoldDB" id="E1Z668"/>
<dbReference type="GeneID" id="17357854"/>
<keyword evidence="1" id="KW-0479">Metal-binding</keyword>
<proteinExistence type="predicted"/>
<evidence type="ECO:0000256" key="2">
    <source>
        <dbReference type="SAM" id="MobiDB-lite"/>
    </source>
</evidence>
<keyword evidence="3" id="KW-0812">Transmembrane</keyword>